<comment type="caution">
    <text evidence="2">The sequence shown here is derived from an EMBL/GenBank/DDBJ whole genome shotgun (WGS) entry which is preliminary data.</text>
</comment>
<organism evidence="2 3">
    <name type="scientific">Azotobacter chroococcum</name>
    <dbReference type="NCBI Taxonomy" id="353"/>
    <lineage>
        <taxon>Bacteria</taxon>
        <taxon>Pseudomonadati</taxon>
        <taxon>Pseudomonadota</taxon>
        <taxon>Gammaproteobacteria</taxon>
        <taxon>Pseudomonadales</taxon>
        <taxon>Pseudomonadaceae</taxon>
        <taxon>Azotobacter</taxon>
    </lineage>
</organism>
<accession>A0A4V2Q7N7</accession>
<evidence type="ECO:0000313" key="2">
    <source>
        <dbReference type="EMBL" id="TCL32658.1"/>
    </source>
</evidence>
<protein>
    <submittedName>
        <fullName evidence="2">Uncharacterized protein</fullName>
    </submittedName>
</protein>
<name>A0A4V2Q7N7_9GAMM</name>
<keyword evidence="1" id="KW-0175">Coiled coil</keyword>
<dbReference type="AlphaFoldDB" id="A0A4V2Q7N7"/>
<dbReference type="RefSeq" id="WP_242672656.1">
    <property type="nucleotide sequence ID" value="NZ_JBHLST010000116.1"/>
</dbReference>
<reference evidence="2 3" key="1">
    <citation type="submission" date="2019-03" db="EMBL/GenBank/DDBJ databases">
        <title>Genomic Encyclopedia of Type Strains, Phase IV (KMG-IV): sequencing the most valuable type-strain genomes for metagenomic binning, comparative biology and taxonomic classification.</title>
        <authorList>
            <person name="Goeker M."/>
        </authorList>
    </citation>
    <scope>NUCLEOTIDE SEQUENCE [LARGE SCALE GENOMIC DNA]</scope>
    <source>
        <strain evidence="2 3">DSM 2286</strain>
    </source>
</reference>
<gene>
    <name evidence="2" type="ORF">EV691_107191</name>
</gene>
<feature type="coiled-coil region" evidence="1">
    <location>
        <begin position="13"/>
        <end position="47"/>
    </location>
</feature>
<proteinExistence type="predicted"/>
<evidence type="ECO:0000256" key="1">
    <source>
        <dbReference type="SAM" id="Coils"/>
    </source>
</evidence>
<dbReference type="Proteomes" id="UP000295169">
    <property type="component" value="Unassembled WGS sequence"/>
</dbReference>
<sequence length="118" mass="13941">MATLIRQQNLVYNDEMDQQLKSLRQEKKAYKKRHKEAFERLSELQQIAYTHAMVRDADVMNDPNFHPEDLESDYYRGLHAIKQKRNEIQATRALESWVPLIAALGAMVAARPRFPTWR</sequence>
<dbReference type="EMBL" id="SMMU01000007">
    <property type="protein sequence ID" value="TCL32658.1"/>
    <property type="molecule type" value="Genomic_DNA"/>
</dbReference>
<evidence type="ECO:0000313" key="3">
    <source>
        <dbReference type="Proteomes" id="UP000295169"/>
    </source>
</evidence>